<dbReference type="OMA" id="DWTSPVN"/>
<dbReference type="GO" id="GO:0031901">
    <property type="term" value="C:early endosome membrane"/>
    <property type="evidence" value="ECO:0007669"/>
    <property type="project" value="UniProtKB-SubCell"/>
</dbReference>
<reference evidence="8" key="1">
    <citation type="submission" date="2021-04" db="EMBL/GenBank/DDBJ databases">
        <authorList>
            <consortium name="Wellcome Sanger Institute Data Sharing"/>
        </authorList>
    </citation>
    <scope>NUCLEOTIDE SEQUENCE [LARGE SCALE GENOMIC DNA]</scope>
</reference>
<reference evidence="8" key="2">
    <citation type="submission" date="2025-08" db="UniProtKB">
        <authorList>
            <consortium name="Ensembl"/>
        </authorList>
    </citation>
    <scope>IDENTIFICATION</scope>
</reference>
<evidence type="ECO:0000256" key="1">
    <source>
        <dbReference type="ARBA" id="ARBA00022723"/>
    </source>
</evidence>
<dbReference type="GO" id="GO:0016197">
    <property type="term" value="P:endosomal transport"/>
    <property type="evidence" value="ECO:0007669"/>
    <property type="project" value="TreeGrafter"/>
</dbReference>
<protein>
    <recommendedName>
        <fullName evidence="4">Zinc finger FYVE domain-containing protein</fullName>
    </recommendedName>
</protein>
<dbReference type="FunFam" id="4.10.720.10:FF:000001">
    <property type="entry name" value="Zinc finger, FYVE domain-containing 9a"/>
    <property type="match status" value="1"/>
</dbReference>
<dbReference type="SMART" id="SM01422">
    <property type="entry name" value="SARA"/>
    <property type="match status" value="1"/>
</dbReference>
<evidence type="ECO:0000256" key="5">
    <source>
        <dbReference type="PROSITE-ProRule" id="PRU00091"/>
    </source>
</evidence>
<feature type="domain" description="FYVE-type" evidence="7">
    <location>
        <begin position="682"/>
        <end position="740"/>
    </location>
</feature>
<dbReference type="CDD" id="cd15729">
    <property type="entry name" value="FYVE_endofin"/>
    <property type="match status" value="1"/>
</dbReference>
<feature type="region of interest" description="Disordered" evidence="6">
    <location>
        <begin position="452"/>
        <end position="481"/>
    </location>
</feature>
<gene>
    <name evidence="8" type="primary">zfyve16</name>
</gene>
<keyword evidence="2 5" id="KW-0863">Zinc-finger</keyword>
<dbReference type="Gene3D" id="3.30.500.40">
    <property type="match status" value="1"/>
</dbReference>
<feature type="compositionally biased region" description="Polar residues" evidence="6">
    <location>
        <begin position="539"/>
        <end position="550"/>
    </location>
</feature>
<dbReference type="OrthoDB" id="5872154at2759"/>
<feature type="compositionally biased region" description="Polar residues" evidence="6">
    <location>
        <begin position="521"/>
        <end position="530"/>
    </location>
</feature>
<keyword evidence="1 4" id="KW-0479">Metal-binding</keyword>
<dbReference type="InterPro" id="IPR017455">
    <property type="entry name" value="Znf_FYVE-rel"/>
</dbReference>
<dbReference type="InterPro" id="IPR013083">
    <property type="entry name" value="Znf_RING/FYVE/PHD"/>
</dbReference>
<feature type="compositionally biased region" description="Polar residues" evidence="6">
    <location>
        <begin position="460"/>
        <end position="479"/>
    </location>
</feature>
<accession>A0A671TNF9</accession>
<evidence type="ECO:0000259" key="7">
    <source>
        <dbReference type="PROSITE" id="PS50178"/>
    </source>
</evidence>
<feature type="compositionally biased region" description="Low complexity" evidence="6">
    <location>
        <begin position="393"/>
        <end position="407"/>
    </location>
</feature>
<feature type="region of interest" description="Disordered" evidence="6">
    <location>
        <begin position="493"/>
        <end position="662"/>
    </location>
</feature>
<feature type="region of interest" description="Disordered" evidence="6">
    <location>
        <begin position="822"/>
        <end position="866"/>
    </location>
</feature>
<dbReference type="PROSITE" id="PS50178">
    <property type="entry name" value="ZF_FYVE"/>
    <property type="match status" value="1"/>
</dbReference>
<keyword evidence="4" id="KW-0967">Endosome</keyword>
<proteinExistence type="predicted"/>
<feature type="compositionally biased region" description="Basic and acidic residues" evidence="6">
    <location>
        <begin position="363"/>
        <end position="373"/>
    </location>
</feature>
<evidence type="ECO:0000313" key="8">
    <source>
        <dbReference type="Ensembl" id="ENSSAUP00010003538.1"/>
    </source>
</evidence>
<evidence type="ECO:0000313" key="9">
    <source>
        <dbReference type="Proteomes" id="UP000472265"/>
    </source>
</evidence>
<evidence type="ECO:0000256" key="3">
    <source>
        <dbReference type="ARBA" id="ARBA00022833"/>
    </source>
</evidence>
<dbReference type="Pfam" id="PF11409">
    <property type="entry name" value="SARA"/>
    <property type="match status" value="1"/>
</dbReference>
<feature type="region of interest" description="Disordered" evidence="6">
    <location>
        <begin position="226"/>
        <end position="247"/>
    </location>
</feature>
<dbReference type="InterPro" id="IPR035438">
    <property type="entry name" value="SARA/endofin"/>
</dbReference>
<dbReference type="Pfam" id="PF11979">
    <property type="entry name" value="SARA_C"/>
    <property type="match status" value="1"/>
</dbReference>
<dbReference type="Gene3D" id="3.30.1360.220">
    <property type="entry name" value="Domain of unknown function (DUF3480), N-terminal subdomain"/>
    <property type="match status" value="1"/>
</dbReference>
<dbReference type="GO" id="GO:0008270">
    <property type="term" value="F:zinc ion binding"/>
    <property type="evidence" value="ECO:0007669"/>
    <property type="project" value="UniProtKB-KW"/>
</dbReference>
<dbReference type="PANTHER" id="PTHR46319:SF1">
    <property type="entry name" value="ZINC FINGER FYVE DOMAIN-CONTAINING PROTEIN 16"/>
    <property type="match status" value="1"/>
</dbReference>
<dbReference type="Pfam" id="PF01363">
    <property type="entry name" value="FYVE"/>
    <property type="match status" value="1"/>
</dbReference>
<evidence type="ECO:0000256" key="2">
    <source>
        <dbReference type="ARBA" id="ARBA00022771"/>
    </source>
</evidence>
<dbReference type="Gene3D" id="3.30.40.10">
    <property type="entry name" value="Zinc/RING finger domain, C3HC4 (zinc finger)"/>
    <property type="match status" value="1"/>
</dbReference>
<feature type="compositionally biased region" description="Polar residues" evidence="6">
    <location>
        <begin position="69"/>
        <end position="82"/>
    </location>
</feature>
<feature type="compositionally biased region" description="Acidic residues" evidence="6">
    <location>
        <begin position="344"/>
        <end position="355"/>
    </location>
</feature>
<dbReference type="GeneTree" id="ENSGT00940000154290"/>
<dbReference type="InterPro" id="IPR037145">
    <property type="entry name" value="SARA_Smad-bd_sf"/>
</dbReference>
<dbReference type="Proteomes" id="UP000472265">
    <property type="component" value="Chromosome 12"/>
</dbReference>
<dbReference type="SUPFAM" id="SSF57903">
    <property type="entry name" value="FYVE/PHD zinc finger"/>
    <property type="match status" value="1"/>
</dbReference>
<sequence>MDSFFKAAVCDLDKLLDDFELNTEEHECKSVFLKPSVYPFSSLGPQCLSSEASTVPPNLPDLNSLHYGSANSCPDTSSGNNRSSDDREVKGQPLTAVDLLSSVDRRPGKSSAPPCPDRALKPVCDLVNDTSSAILVRANSHDAFSELDMVEKQMEEEETLLVDFDSPVVSVHGEQQGAGCRDTKEDQASAGRDELLGLDSCEQSGEYSASLSLLDVILPAAVERSCEPTDDSLSQRTTEAADREEMDCEEAACTNQVVVNSLDHSEPQGTLPGDGTEETSSVNNEDESQEASDKCEAESDEGLKSGASDGEPVGLSCLPLAVSMCGALVNPKTTEDESGQAVEQCDEADVSESTEADSLSALEAREDRAHIEEPADSSQQVAGGRMSPEGQHLSLEPAAAAPSADLASCDHPEPSPVDPPEFGFEYLPESDQAELLVTDEELDAFLQAHTEAEQGGRMSYCSSSGDFTQPESLSQSLSNGLEGRIVEEALRSCGRREDLEGLSSPESDRSMCVSVEGSLNPGASSQLQDSCQEEPEHSSGGSDSLTSNTFQSQHSSSPDQQPSYGGARPKQLHCQTVRSPPAGEEGEEQPQTLSDSTKEPSGAEDEESSPTSPNPSEEHSNVRDLSPIYTTQEQQEYSVGYDELSEPPPYPGEPPTDGARPVNWKREGVEELGSRQPAWVPDSEAPNCMNCYQRFTFTKRRHHCRACGKVYCAVCCNRKCKLKYLEKEARVCVVCFDTIQRAQALERMMSPSGPSPNPNVPSEYCSTIPPLQQARAAGTLNSPPPTVMVPVSVLKHPNNDSCPREQKRVWFADGILPNGEVADTTKLSVTSRRSSQEFSGGSPDPTTPGSAGSEVGVGGSSSSEASGVVEVVRPPVSGPWDYALLSGIGTSVKRVPSLLPDNEDELPPLLITTGEDEAGDVLVEESPAPCQILHLLEEGGPRPLTFVLNANLLINVKLVTHGSRQCWCFGSNGLQALGQRELVFLLECLPEEKALPKDLFTLYLNIYQEAQKGKFLEELDNVTFTSSFLGSKDHAGMLFFSPTCQPLDGLTLPPQPFLFGLLIQKLEVPWAKVFPLRLLLRLGAEYSVYPTPLTSLRFRESVYRETGHTIMNLLADLRNYQYSLSVVEGLRIHMEMGHSYIDIPKGSFNEMQKVVNASNEHVISIGARFSSEADSHLVCFQNEDGNYQTQANSMPGKTRTVTGASFVVFNGALKASSGFIAKSSIVEDGLMVQIPPETMESLRTALREQTDFNIPCGRNDGGEVRENVTVRWVDWSSPVNTGRTSGVDGRPLDGVHSVRVQQDAEFESDGRSIRCTEVFYQLKTADCSLASVMSNCSVFQKEMAVATCSALTPHLAVLTSSGINSLSLRISTQADMVEYQAGCGGRLLPQRYMNELDSALIPVIHGGSASVPQTAMDMEFIFYITHAI</sequence>
<dbReference type="SMART" id="SM00064">
    <property type="entry name" value="FYVE"/>
    <property type="match status" value="1"/>
</dbReference>
<organism evidence="8 9">
    <name type="scientific">Sparus aurata</name>
    <name type="common">Gilthead sea bream</name>
    <dbReference type="NCBI Taxonomy" id="8175"/>
    <lineage>
        <taxon>Eukaryota</taxon>
        <taxon>Metazoa</taxon>
        <taxon>Chordata</taxon>
        <taxon>Craniata</taxon>
        <taxon>Vertebrata</taxon>
        <taxon>Euteleostomi</taxon>
        <taxon>Actinopterygii</taxon>
        <taxon>Neopterygii</taxon>
        <taxon>Teleostei</taxon>
        <taxon>Neoteleostei</taxon>
        <taxon>Acanthomorphata</taxon>
        <taxon>Eupercaria</taxon>
        <taxon>Spariformes</taxon>
        <taxon>Sparidae</taxon>
        <taxon>Sparus</taxon>
    </lineage>
</organism>
<keyword evidence="3" id="KW-0862">Zinc</keyword>
<dbReference type="FunCoup" id="A0A671TNF9">
    <property type="interactions" value="1205"/>
</dbReference>
<evidence type="ECO:0000256" key="6">
    <source>
        <dbReference type="SAM" id="MobiDB-lite"/>
    </source>
</evidence>
<dbReference type="InterPro" id="IPR000306">
    <property type="entry name" value="Znf_FYVE"/>
</dbReference>
<keyword evidence="4" id="KW-0472">Membrane</keyword>
<dbReference type="GO" id="GO:0005829">
    <property type="term" value="C:cytosol"/>
    <property type="evidence" value="ECO:0007669"/>
    <property type="project" value="UniProtKB-UniRule"/>
</dbReference>
<dbReference type="Ensembl" id="ENSSAUT00010003830.1">
    <property type="protein sequence ID" value="ENSSAUP00010003538.1"/>
    <property type="gene ID" value="ENSSAUG00010001761.1"/>
</dbReference>
<dbReference type="InParanoid" id="A0A671TNF9"/>
<keyword evidence="9" id="KW-1185">Reference proteome</keyword>
<feature type="compositionally biased region" description="Polar residues" evidence="6">
    <location>
        <begin position="628"/>
        <end position="637"/>
    </location>
</feature>
<feature type="compositionally biased region" description="Polar residues" evidence="6">
    <location>
        <begin position="825"/>
        <end position="839"/>
    </location>
</feature>
<dbReference type="InterPro" id="IPR024608">
    <property type="entry name" value="SARA-like_SBD"/>
</dbReference>
<dbReference type="InterPro" id="IPR022557">
    <property type="entry name" value="SARA-like_C"/>
</dbReference>
<reference evidence="8" key="3">
    <citation type="submission" date="2025-09" db="UniProtKB">
        <authorList>
            <consortium name="Ensembl"/>
        </authorList>
    </citation>
    <scope>IDENTIFICATION</scope>
</reference>
<feature type="region of interest" description="Disordered" evidence="6">
    <location>
        <begin position="331"/>
        <end position="425"/>
    </location>
</feature>
<dbReference type="Gene3D" id="4.10.720.10">
    <property type="entry name" value="Smad anchor for receptor activation, Smad-binding domain"/>
    <property type="match status" value="1"/>
</dbReference>
<dbReference type="SMART" id="SM01421">
    <property type="entry name" value="DUF3480"/>
    <property type="match status" value="1"/>
</dbReference>
<keyword evidence="4" id="KW-0963">Cytoplasm</keyword>
<feature type="region of interest" description="Disordered" evidence="6">
    <location>
        <begin position="263"/>
        <end position="315"/>
    </location>
</feature>
<name>A0A671TNF9_SPAAU</name>
<dbReference type="FunFam" id="3.30.40.10:FF:000084">
    <property type="entry name" value="Zinc finger, FYVE domain-containing 9b"/>
    <property type="match status" value="1"/>
</dbReference>
<evidence type="ECO:0000256" key="4">
    <source>
        <dbReference type="PIRNR" id="PIRNR037289"/>
    </source>
</evidence>
<dbReference type="InterPro" id="IPR011011">
    <property type="entry name" value="Znf_FYVE_PHD"/>
</dbReference>
<feature type="region of interest" description="Disordered" evidence="6">
    <location>
        <begin position="59"/>
        <end position="116"/>
    </location>
</feature>
<dbReference type="PIRSF" id="PIRSF037289">
    <property type="entry name" value="SARA/endofin"/>
    <property type="match status" value="1"/>
</dbReference>
<comment type="subcellular location">
    <subcellularLocation>
        <location evidence="4">Cytoplasm</location>
    </subcellularLocation>
    <subcellularLocation>
        <location evidence="4">Early endosome membrane</location>
    </subcellularLocation>
</comment>
<feature type="compositionally biased region" description="Low complexity" evidence="6">
    <location>
        <begin position="551"/>
        <end position="563"/>
    </location>
</feature>
<feature type="compositionally biased region" description="Low complexity" evidence="6">
    <location>
        <begin position="849"/>
        <end position="866"/>
    </location>
</feature>
<feature type="compositionally biased region" description="Basic and acidic residues" evidence="6">
    <location>
        <begin position="291"/>
        <end position="303"/>
    </location>
</feature>
<dbReference type="PANTHER" id="PTHR46319">
    <property type="entry name" value="ZINC FINGER FYVE DOMAIN-CONTAINING PROTEIN"/>
    <property type="match status" value="1"/>
</dbReference>